<feature type="signal peptide" evidence="2">
    <location>
        <begin position="1"/>
        <end position="36"/>
    </location>
</feature>
<dbReference type="PANTHER" id="PTHR43208:SF1">
    <property type="entry name" value="ABC TRANSPORTER SUBSTRATE-BINDING PROTEIN"/>
    <property type="match status" value="1"/>
</dbReference>
<evidence type="ECO:0000313" key="5">
    <source>
        <dbReference type="Proteomes" id="UP001061862"/>
    </source>
</evidence>
<dbReference type="InterPro" id="IPR028082">
    <property type="entry name" value="Peripla_BP_I"/>
</dbReference>
<reference evidence="4 5" key="1">
    <citation type="submission" date="2022-09" db="EMBL/GenBank/DDBJ databases">
        <title>Interaction between co-microsymbionts with complementary sets of symbiotic genes in legume-rhizobium systems.</title>
        <authorList>
            <person name="Safronova V."/>
            <person name="Sazanova A."/>
            <person name="Afonin A."/>
            <person name="Chirak E."/>
        </authorList>
    </citation>
    <scope>NUCLEOTIDE SEQUENCE [LARGE SCALE GENOMIC DNA]</scope>
    <source>
        <strain evidence="4 5">A18/4-1</strain>
    </source>
</reference>
<feature type="domain" description="ABC transporter substrate-binding protein PnrA-like" evidence="3">
    <location>
        <begin position="41"/>
        <end position="309"/>
    </location>
</feature>
<keyword evidence="5" id="KW-1185">Reference proteome</keyword>
<dbReference type="PANTHER" id="PTHR43208">
    <property type="entry name" value="ABC TRANSPORTER SUBSTRATE-BINDING PROTEIN"/>
    <property type="match status" value="1"/>
</dbReference>
<keyword evidence="1 2" id="KW-0732">Signal</keyword>
<evidence type="ECO:0000259" key="3">
    <source>
        <dbReference type="Pfam" id="PF02608"/>
    </source>
</evidence>
<name>A0ABY6CBU3_9HYPH</name>
<proteinExistence type="predicted"/>
<dbReference type="InterPro" id="IPR006311">
    <property type="entry name" value="TAT_signal"/>
</dbReference>
<protein>
    <submittedName>
        <fullName evidence="4">BMP family protein</fullName>
    </submittedName>
</protein>
<dbReference type="EMBL" id="CP104965">
    <property type="protein sequence ID" value="UXN69690.1"/>
    <property type="molecule type" value="Genomic_DNA"/>
</dbReference>
<gene>
    <name evidence="4" type="ORF">N8A98_21150</name>
</gene>
<dbReference type="RefSeq" id="WP_262168281.1">
    <property type="nucleotide sequence ID" value="NZ_CP104965.1"/>
</dbReference>
<feature type="chain" id="PRO_5045700836" evidence="2">
    <location>
        <begin position="37"/>
        <end position="335"/>
    </location>
</feature>
<dbReference type="Gene3D" id="3.40.50.2300">
    <property type="match status" value="2"/>
</dbReference>
<evidence type="ECO:0000256" key="1">
    <source>
        <dbReference type="ARBA" id="ARBA00022729"/>
    </source>
</evidence>
<dbReference type="SUPFAM" id="SSF53822">
    <property type="entry name" value="Periplasmic binding protein-like I"/>
    <property type="match status" value="1"/>
</dbReference>
<dbReference type="CDD" id="cd06304">
    <property type="entry name" value="PBP1_BmpA_Med_PnrA-like"/>
    <property type="match status" value="1"/>
</dbReference>
<dbReference type="Pfam" id="PF02608">
    <property type="entry name" value="Bmp"/>
    <property type="match status" value="1"/>
</dbReference>
<dbReference type="InterPro" id="IPR003760">
    <property type="entry name" value="PnrA-like"/>
</dbReference>
<organism evidence="4 5">
    <name type="scientific">Devosia neptuniae</name>
    <dbReference type="NCBI Taxonomy" id="191302"/>
    <lineage>
        <taxon>Bacteria</taxon>
        <taxon>Pseudomonadati</taxon>
        <taxon>Pseudomonadota</taxon>
        <taxon>Alphaproteobacteria</taxon>
        <taxon>Hyphomicrobiales</taxon>
        <taxon>Devosiaceae</taxon>
        <taxon>Devosia</taxon>
    </lineage>
</organism>
<dbReference type="InterPro" id="IPR052910">
    <property type="entry name" value="ABC-Purine-Binding"/>
</dbReference>
<accession>A0ABY6CBU3</accession>
<dbReference type="PROSITE" id="PS51318">
    <property type="entry name" value="TAT"/>
    <property type="match status" value="1"/>
</dbReference>
<dbReference type="Proteomes" id="UP001061862">
    <property type="component" value="Chromosome"/>
</dbReference>
<evidence type="ECO:0000313" key="4">
    <source>
        <dbReference type="EMBL" id="UXN69690.1"/>
    </source>
</evidence>
<evidence type="ECO:0000256" key="2">
    <source>
        <dbReference type="SAM" id="SignalP"/>
    </source>
</evidence>
<sequence>MNDKPMMISKRRRLKLLAALALSVASAPLLASVAWAADPLKVAMILPGPINDNDWNAGGYAGLQAAAKNLGIEVAYSENVADADAERVMRDYASRGYGLIFAHSFSYGDATLAVAEDFPDVDFMAGTAQNLADNVGTYDNPDYQGAYLTGMLSAGASKSGIIGWVGGNPAPNMLANYHAWTAGAKEVNPDVTVMISWLGSWFDPPKAKEAAIAQVEQGADVLSAQSVGVIDAAVEKKVLVIGAVSDQNHLGPEAVLTSVLWDLGPLVTEAAKSVIEDRWESKTWSYGIKEGSIRLADFHGLDANISPEVLKATEAKFEAIKAGDFVVPHDTSMVE</sequence>